<keyword evidence="1" id="KW-1185">Reference proteome</keyword>
<evidence type="ECO:0000313" key="1">
    <source>
        <dbReference type="Proteomes" id="UP000050741"/>
    </source>
</evidence>
<dbReference type="Proteomes" id="UP000050741">
    <property type="component" value="Unassembled WGS sequence"/>
</dbReference>
<reference evidence="2" key="3">
    <citation type="submission" date="2016-06" db="UniProtKB">
        <authorList>
            <consortium name="WormBaseParasite"/>
        </authorList>
    </citation>
    <scope>IDENTIFICATION</scope>
</reference>
<proteinExistence type="predicted"/>
<dbReference type="WBParaSite" id="GPLIN_001624300">
    <property type="protein sequence ID" value="GPLIN_001624300"/>
    <property type="gene ID" value="GPLIN_001624300"/>
</dbReference>
<reference evidence="1" key="1">
    <citation type="submission" date="2013-12" db="EMBL/GenBank/DDBJ databases">
        <authorList>
            <person name="Aslett M."/>
        </authorList>
    </citation>
    <scope>NUCLEOTIDE SEQUENCE [LARGE SCALE GENOMIC DNA]</scope>
    <source>
        <strain evidence="1">Lindley</strain>
    </source>
</reference>
<dbReference type="AlphaFoldDB" id="A0A183CTN5"/>
<evidence type="ECO:0000313" key="2">
    <source>
        <dbReference type="WBParaSite" id="GPLIN_001624300"/>
    </source>
</evidence>
<name>A0A183CTN5_GLOPA</name>
<reference evidence="1" key="2">
    <citation type="submission" date="2014-05" db="EMBL/GenBank/DDBJ databases">
        <title>The genome and life-stage specific transcriptomes of Globodera pallida elucidate key aspects of plant parasitism by a cyst nematode.</title>
        <authorList>
            <person name="Cotton J.A."/>
            <person name="Lilley C.J."/>
            <person name="Jones L.M."/>
            <person name="Kikuchi T."/>
            <person name="Reid A.J."/>
            <person name="Thorpe P."/>
            <person name="Tsai I.J."/>
            <person name="Beasley H."/>
            <person name="Blok V."/>
            <person name="Cock P.J.A."/>
            <person name="Van den Akker S.E."/>
            <person name="Holroyd N."/>
            <person name="Hunt M."/>
            <person name="Mantelin S."/>
            <person name="Naghra H."/>
            <person name="Pain A."/>
            <person name="Palomares-Rius J.E."/>
            <person name="Zarowiecki M."/>
            <person name="Berriman M."/>
            <person name="Jones J.T."/>
            <person name="Urwin P.E."/>
        </authorList>
    </citation>
    <scope>NUCLEOTIDE SEQUENCE [LARGE SCALE GENOMIC DNA]</scope>
    <source>
        <strain evidence="1">Lindley</strain>
    </source>
</reference>
<sequence length="62" mass="7456">QQQQQPSPVAALRLRTKFFWFVHMDFSHNSSGIPEYWYYALQRTVLLEESPCEVVSRRVRKI</sequence>
<protein>
    <submittedName>
        <fullName evidence="2">Ovule protein</fullName>
    </submittedName>
</protein>
<accession>A0A183CTN5</accession>
<organism evidence="1 2">
    <name type="scientific">Globodera pallida</name>
    <name type="common">Potato cyst nematode worm</name>
    <name type="synonym">Heterodera pallida</name>
    <dbReference type="NCBI Taxonomy" id="36090"/>
    <lineage>
        <taxon>Eukaryota</taxon>
        <taxon>Metazoa</taxon>
        <taxon>Ecdysozoa</taxon>
        <taxon>Nematoda</taxon>
        <taxon>Chromadorea</taxon>
        <taxon>Rhabditida</taxon>
        <taxon>Tylenchina</taxon>
        <taxon>Tylenchomorpha</taxon>
        <taxon>Tylenchoidea</taxon>
        <taxon>Heteroderidae</taxon>
        <taxon>Heteroderinae</taxon>
        <taxon>Globodera</taxon>
    </lineage>
</organism>